<comment type="subcellular location">
    <subcellularLocation>
        <location evidence="5">Nucleus</location>
    </subcellularLocation>
</comment>
<name>A0A392QEG1_9FABA</name>
<proteinExistence type="predicted"/>
<dbReference type="AlphaFoldDB" id="A0A392QEG1"/>
<feature type="non-terminal residue" evidence="7">
    <location>
        <position position="1"/>
    </location>
</feature>
<dbReference type="Gene3D" id="3.30.1330.80">
    <property type="entry name" value="Hypothetical protein, similar to alpha- acetolactate decarboxylase, domain 2"/>
    <property type="match status" value="1"/>
</dbReference>
<dbReference type="CDD" id="cd11378">
    <property type="entry name" value="DUF296"/>
    <property type="match status" value="1"/>
</dbReference>
<keyword evidence="1 5" id="KW-0805">Transcription regulation</keyword>
<feature type="domain" description="PPC" evidence="6">
    <location>
        <begin position="1"/>
        <end position="55"/>
    </location>
</feature>
<dbReference type="InterPro" id="IPR005175">
    <property type="entry name" value="PPC_dom"/>
</dbReference>
<accession>A0A392QEG1</accession>
<keyword evidence="8" id="KW-1185">Reference proteome</keyword>
<dbReference type="PANTHER" id="PTHR31500:SF56">
    <property type="entry name" value="AT-HOOK MOTIF NUCLEAR-LOCALIZED PROTEIN"/>
    <property type="match status" value="1"/>
</dbReference>
<comment type="function">
    <text evidence="5">Transcription factor that specifically binds AT-rich DNA sequences related to the nuclear matrix attachment regions (MARs).</text>
</comment>
<keyword evidence="4 5" id="KW-0539">Nucleus</keyword>
<dbReference type="PANTHER" id="PTHR31500">
    <property type="entry name" value="AT-HOOK MOTIF NUCLEAR-LOCALIZED PROTEIN 9"/>
    <property type="match status" value="1"/>
</dbReference>
<keyword evidence="2 5" id="KW-0238">DNA-binding</keyword>
<evidence type="ECO:0000256" key="5">
    <source>
        <dbReference type="RuleBase" id="RU367031"/>
    </source>
</evidence>
<dbReference type="InterPro" id="IPR039605">
    <property type="entry name" value="AHL"/>
</dbReference>
<evidence type="ECO:0000313" key="8">
    <source>
        <dbReference type="Proteomes" id="UP000265520"/>
    </source>
</evidence>
<organism evidence="7 8">
    <name type="scientific">Trifolium medium</name>
    <dbReference type="NCBI Taxonomy" id="97028"/>
    <lineage>
        <taxon>Eukaryota</taxon>
        <taxon>Viridiplantae</taxon>
        <taxon>Streptophyta</taxon>
        <taxon>Embryophyta</taxon>
        <taxon>Tracheophyta</taxon>
        <taxon>Spermatophyta</taxon>
        <taxon>Magnoliopsida</taxon>
        <taxon>eudicotyledons</taxon>
        <taxon>Gunneridae</taxon>
        <taxon>Pentapetalae</taxon>
        <taxon>rosids</taxon>
        <taxon>fabids</taxon>
        <taxon>Fabales</taxon>
        <taxon>Fabaceae</taxon>
        <taxon>Papilionoideae</taxon>
        <taxon>50 kb inversion clade</taxon>
        <taxon>NPAAA clade</taxon>
        <taxon>Hologalegina</taxon>
        <taxon>IRL clade</taxon>
        <taxon>Trifolieae</taxon>
        <taxon>Trifolium</taxon>
    </lineage>
</organism>
<reference evidence="7 8" key="1">
    <citation type="journal article" date="2018" name="Front. Plant Sci.">
        <title>Red Clover (Trifolium pratense) and Zigzag Clover (T. medium) - A Picture of Genomic Similarities and Differences.</title>
        <authorList>
            <person name="Dluhosova J."/>
            <person name="Istvanek J."/>
            <person name="Nedelnik J."/>
            <person name="Repkova J."/>
        </authorList>
    </citation>
    <scope>NUCLEOTIDE SEQUENCE [LARGE SCALE GENOMIC DNA]</scope>
    <source>
        <strain evidence="8">cv. 10/8</strain>
        <tissue evidence="7">Leaf</tissue>
    </source>
</reference>
<evidence type="ECO:0000256" key="4">
    <source>
        <dbReference type="ARBA" id="ARBA00023242"/>
    </source>
</evidence>
<evidence type="ECO:0000259" key="6">
    <source>
        <dbReference type="PROSITE" id="PS51742"/>
    </source>
</evidence>
<comment type="domain">
    <text evidence="5">The PPC domain mediates interactions between AHL proteins.</text>
</comment>
<keyword evidence="3 5" id="KW-0804">Transcription</keyword>
<evidence type="ECO:0000256" key="1">
    <source>
        <dbReference type="ARBA" id="ARBA00023015"/>
    </source>
</evidence>
<sequence>GRFEILSLSGSYTVSDNSGMKTREGGLSVSLAGPDGRVIGGAVAGLLTAAGPIQV</sequence>
<dbReference type="EMBL" id="LXQA010131116">
    <property type="protein sequence ID" value="MCI22554.1"/>
    <property type="molecule type" value="Genomic_DNA"/>
</dbReference>
<dbReference type="PROSITE" id="PS51742">
    <property type="entry name" value="PPC"/>
    <property type="match status" value="1"/>
</dbReference>
<dbReference type="Pfam" id="PF03479">
    <property type="entry name" value="PCC"/>
    <property type="match status" value="1"/>
</dbReference>
<protein>
    <recommendedName>
        <fullName evidence="5">AT-hook motif nuclear-localized protein</fullName>
    </recommendedName>
</protein>
<evidence type="ECO:0000313" key="7">
    <source>
        <dbReference type="EMBL" id="MCI22554.1"/>
    </source>
</evidence>
<dbReference type="GO" id="GO:0003680">
    <property type="term" value="F:minor groove of adenine-thymine-rich DNA binding"/>
    <property type="evidence" value="ECO:0007669"/>
    <property type="project" value="UniProtKB-UniRule"/>
</dbReference>
<dbReference type="Proteomes" id="UP000265520">
    <property type="component" value="Unassembled WGS sequence"/>
</dbReference>
<evidence type="ECO:0000256" key="3">
    <source>
        <dbReference type="ARBA" id="ARBA00023163"/>
    </source>
</evidence>
<dbReference type="GO" id="GO:0005634">
    <property type="term" value="C:nucleus"/>
    <property type="evidence" value="ECO:0007669"/>
    <property type="project" value="UniProtKB-SubCell"/>
</dbReference>
<dbReference type="SUPFAM" id="SSF117856">
    <property type="entry name" value="AF0104/ALDC/Ptd012-like"/>
    <property type="match status" value="1"/>
</dbReference>
<comment type="caution">
    <text evidence="7">The sequence shown here is derived from an EMBL/GenBank/DDBJ whole genome shotgun (WGS) entry which is preliminary data.</text>
</comment>
<evidence type="ECO:0000256" key="2">
    <source>
        <dbReference type="ARBA" id="ARBA00023125"/>
    </source>
</evidence>